<dbReference type="RefSeq" id="WP_153223755.1">
    <property type="nucleotide sequence ID" value="NZ_WIJP01000006.1"/>
</dbReference>
<feature type="domain" description="HTH cro/C1-type" evidence="4">
    <location>
        <begin position="6"/>
        <end position="61"/>
    </location>
</feature>
<dbReference type="InterPro" id="IPR001387">
    <property type="entry name" value="Cro/C1-type_HTH"/>
</dbReference>
<keyword evidence="2" id="KW-0238">DNA-binding</keyword>
<protein>
    <submittedName>
        <fullName evidence="5">Helix-turn-helix domain-containing protein</fullName>
    </submittedName>
</protein>
<evidence type="ECO:0000256" key="1">
    <source>
        <dbReference type="ARBA" id="ARBA00023015"/>
    </source>
</evidence>
<dbReference type="CDD" id="cd00093">
    <property type="entry name" value="HTH_XRE"/>
    <property type="match status" value="1"/>
</dbReference>
<organism evidence="5 6">
    <name type="scientific">Streptococcus mitis</name>
    <dbReference type="NCBI Taxonomy" id="28037"/>
    <lineage>
        <taxon>Bacteria</taxon>
        <taxon>Bacillati</taxon>
        <taxon>Bacillota</taxon>
        <taxon>Bacilli</taxon>
        <taxon>Lactobacillales</taxon>
        <taxon>Streptococcaceae</taxon>
        <taxon>Streptococcus</taxon>
        <taxon>Streptococcus mitis group</taxon>
    </lineage>
</organism>
<evidence type="ECO:0000313" key="5">
    <source>
        <dbReference type="EMBL" id="MQQ29784.1"/>
    </source>
</evidence>
<reference evidence="5 6" key="1">
    <citation type="submission" date="2019-10" db="EMBL/GenBank/DDBJ databases">
        <title>Streptococcus mitis of the oral and urogenital tracts.</title>
        <authorList>
            <person name="Price T."/>
            <person name="Mores C.R."/>
            <person name="Putonti C."/>
            <person name="Wolfe A.J."/>
        </authorList>
    </citation>
    <scope>NUCLEOTIDE SEQUENCE [LARGE SCALE GENOMIC DNA]</scope>
    <source>
        <strain evidence="5 6">SM10</strain>
    </source>
</reference>
<dbReference type="PANTHER" id="PTHR46797">
    <property type="entry name" value="HTH-TYPE TRANSCRIPTIONAL REGULATOR"/>
    <property type="match status" value="1"/>
</dbReference>
<comment type="caution">
    <text evidence="5">The sequence shown here is derived from an EMBL/GenBank/DDBJ whole genome shotgun (WGS) entry which is preliminary data.</text>
</comment>
<keyword evidence="1" id="KW-0805">Transcription regulation</keyword>
<dbReference type="AlphaFoldDB" id="A0A6I1TX99"/>
<dbReference type="SUPFAM" id="SSF47413">
    <property type="entry name" value="lambda repressor-like DNA-binding domains"/>
    <property type="match status" value="1"/>
</dbReference>
<evidence type="ECO:0000256" key="3">
    <source>
        <dbReference type="ARBA" id="ARBA00023163"/>
    </source>
</evidence>
<dbReference type="Pfam" id="PF01381">
    <property type="entry name" value="HTH_3"/>
    <property type="match status" value="1"/>
</dbReference>
<dbReference type="GO" id="GO:0003677">
    <property type="term" value="F:DNA binding"/>
    <property type="evidence" value="ECO:0007669"/>
    <property type="project" value="UniProtKB-KW"/>
</dbReference>
<gene>
    <name evidence="5" type="ORF">GEZ84_05260</name>
</gene>
<accession>A0A6I1TX99</accession>
<dbReference type="Gene3D" id="1.10.260.40">
    <property type="entry name" value="lambda repressor-like DNA-binding domains"/>
    <property type="match status" value="1"/>
</dbReference>
<name>A0A6I1TX99_STRMT</name>
<dbReference type="GO" id="GO:0005829">
    <property type="term" value="C:cytosol"/>
    <property type="evidence" value="ECO:0007669"/>
    <property type="project" value="TreeGrafter"/>
</dbReference>
<dbReference type="GO" id="GO:0003700">
    <property type="term" value="F:DNA-binding transcription factor activity"/>
    <property type="evidence" value="ECO:0007669"/>
    <property type="project" value="TreeGrafter"/>
</dbReference>
<dbReference type="PROSITE" id="PS50943">
    <property type="entry name" value="HTH_CROC1"/>
    <property type="match status" value="1"/>
</dbReference>
<dbReference type="EMBL" id="WIJP01000006">
    <property type="protein sequence ID" value="MQQ29784.1"/>
    <property type="molecule type" value="Genomic_DNA"/>
</dbReference>
<dbReference type="Proteomes" id="UP000438885">
    <property type="component" value="Unassembled WGS sequence"/>
</dbReference>
<evidence type="ECO:0000259" key="4">
    <source>
        <dbReference type="PROSITE" id="PS50943"/>
    </source>
</evidence>
<dbReference type="PANTHER" id="PTHR46797:SF23">
    <property type="entry name" value="HTH-TYPE TRANSCRIPTIONAL REGULATOR SUTR"/>
    <property type="match status" value="1"/>
</dbReference>
<keyword evidence="3" id="KW-0804">Transcription</keyword>
<dbReference type="SMART" id="SM00530">
    <property type="entry name" value="HTH_XRE"/>
    <property type="match status" value="1"/>
</dbReference>
<sequence>MIGKKIKQLREEQGLSQDELAEKSGVSRMTITYLETGVTKDVKLGTLNKIAVGLNVALKDFM</sequence>
<evidence type="ECO:0000313" key="6">
    <source>
        <dbReference type="Proteomes" id="UP000438885"/>
    </source>
</evidence>
<dbReference type="InterPro" id="IPR050807">
    <property type="entry name" value="TransReg_Diox_bact_type"/>
</dbReference>
<evidence type="ECO:0000256" key="2">
    <source>
        <dbReference type="ARBA" id="ARBA00023125"/>
    </source>
</evidence>
<dbReference type="InterPro" id="IPR010982">
    <property type="entry name" value="Lambda_DNA-bd_dom_sf"/>
</dbReference>
<proteinExistence type="predicted"/>